<dbReference type="Proteomes" id="UP000314294">
    <property type="component" value="Unassembled WGS sequence"/>
</dbReference>
<keyword evidence="3" id="KW-1185">Reference proteome</keyword>
<evidence type="ECO:0000313" key="3">
    <source>
        <dbReference type="Proteomes" id="UP000314294"/>
    </source>
</evidence>
<protein>
    <submittedName>
        <fullName evidence="2">Uncharacterized protein</fullName>
    </submittedName>
</protein>
<reference evidence="2 3" key="1">
    <citation type="submission" date="2019-03" db="EMBL/GenBank/DDBJ databases">
        <title>First draft genome of Liparis tanakae, snailfish: a comprehensive survey of snailfish specific genes.</title>
        <authorList>
            <person name="Kim W."/>
            <person name="Song I."/>
            <person name="Jeong J.-H."/>
            <person name="Kim D."/>
            <person name="Kim S."/>
            <person name="Ryu S."/>
            <person name="Song J.Y."/>
            <person name="Lee S.K."/>
        </authorList>
    </citation>
    <scope>NUCLEOTIDE SEQUENCE [LARGE SCALE GENOMIC DNA]</scope>
    <source>
        <tissue evidence="2">Muscle</tissue>
    </source>
</reference>
<accession>A0A4Z2EJP0</accession>
<dbReference type="AlphaFoldDB" id="A0A4Z2EJP0"/>
<evidence type="ECO:0000256" key="1">
    <source>
        <dbReference type="SAM" id="MobiDB-lite"/>
    </source>
</evidence>
<organism evidence="2 3">
    <name type="scientific">Liparis tanakae</name>
    <name type="common">Tanaka's snailfish</name>
    <dbReference type="NCBI Taxonomy" id="230148"/>
    <lineage>
        <taxon>Eukaryota</taxon>
        <taxon>Metazoa</taxon>
        <taxon>Chordata</taxon>
        <taxon>Craniata</taxon>
        <taxon>Vertebrata</taxon>
        <taxon>Euteleostomi</taxon>
        <taxon>Actinopterygii</taxon>
        <taxon>Neopterygii</taxon>
        <taxon>Teleostei</taxon>
        <taxon>Neoteleostei</taxon>
        <taxon>Acanthomorphata</taxon>
        <taxon>Eupercaria</taxon>
        <taxon>Perciformes</taxon>
        <taxon>Cottioidei</taxon>
        <taxon>Cottales</taxon>
        <taxon>Liparidae</taxon>
        <taxon>Liparis</taxon>
    </lineage>
</organism>
<comment type="caution">
    <text evidence="2">The sequence shown here is derived from an EMBL/GenBank/DDBJ whole genome shotgun (WGS) entry which is preliminary data.</text>
</comment>
<name>A0A4Z2EJP0_9TELE</name>
<feature type="region of interest" description="Disordered" evidence="1">
    <location>
        <begin position="83"/>
        <end position="108"/>
    </location>
</feature>
<proteinExistence type="predicted"/>
<gene>
    <name evidence="2" type="ORF">EYF80_060834</name>
</gene>
<dbReference type="EMBL" id="SRLO01006166">
    <property type="protein sequence ID" value="TNN29019.1"/>
    <property type="molecule type" value="Genomic_DNA"/>
</dbReference>
<sequence length="116" mass="13141">MEPREQGRQSCFTTCCAAACCRWLAAVSRWMLCSWTPTTVWTCYDCSFSRSTFWRLPCRRGLDSRSSSSTASLLSIGWTDARAEPASPNRKRNSASVRSCWSGCSGRRPAPRWLSW</sequence>
<evidence type="ECO:0000313" key="2">
    <source>
        <dbReference type="EMBL" id="TNN29019.1"/>
    </source>
</evidence>